<keyword evidence="1" id="KW-0420">Kringle</keyword>
<feature type="compositionally biased region" description="Basic and acidic residues" evidence="3">
    <location>
        <begin position="79"/>
        <end position="88"/>
    </location>
</feature>
<feature type="compositionally biased region" description="Basic and acidic residues" evidence="3">
    <location>
        <begin position="35"/>
        <end position="48"/>
    </location>
</feature>
<dbReference type="EMBL" id="JALLAZ020000319">
    <property type="protein sequence ID" value="KAL3797989.1"/>
    <property type="molecule type" value="Genomic_DNA"/>
</dbReference>
<dbReference type="Gene3D" id="2.40.20.10">
    <property type="entry name" value="Plasminogen Kringle 4"/>
    <property type="match status" value="2"/>
</dbReference>
<evidence type="ECO:0000313" key="5">
    <source>
        <dbReference type="EMBL" id="KAL3797989.1"/>
    </source>
</evidence>
<keyword evidence="2" id="KW-1015">Disulfide bond</keyword>
<feature type="region of interest" description="Disordered" evidence="3">
    <location>
        <begin position="33"/>
        <end position="108"/>
    </location>
</feature>
<feature type="domain" description="Kringle" evidence="4">
    <location>
        <begin position="340"/>
        <end position="429"/>
    </location>
</feature>
<accession>A0ABD3QD57</accession>
<dbReference type="InterPro" id="IPR038178">
    <property type="entry name" value="Kringle_sf"/>
</dbReference>
<organism evidence="5 6">
    <name type="scientific">Stephanodiscus triporus</name>
    <dbReference type="NCBI Taxonomy" id="2934178"/>
    <lineage>
        <taxon>Eukaryota</taxon>
        <taxon>Sar</taxon>
        <taxon>Stramenopiles</taxon>
        <taxon>Ochrophyta</taxon>
        <taxon>Bacillariophyta</taxon>
        <taxon>Coscinodiscophyceae</taxon>
        <taxon>Thalassiosirophycidae</taxon>
        <taxon>Stephanodiscales</taxon>
        <taxon>Stephanodiscaceae</taxon>
        <taxon>Stephanodiscus</taxon>
    </lineage>
</organism>
<evidence type="ECO:0000256" key="2">
    <source>
        <dbReference type="ARBA" id="ARBA00023157"/>
    </source>
</evidence>
<dbReference type="AlphaFoldDB" id="A0ABD3QD57"/>
<proteinExistence type="predicted"/>
<dbReference type="Pfam" id="PF00051">
    <property type="entry name" value="Kringle"/>
    <property type="match status" value="2"/>
</dbReference>
<gene>
    <name evidence="5" type="ORF">ACHAW5_006287</name>
</gene>
<dbReference type="PROSITE" id="PS00021">
    <property type="entry name" value="KRINGLE_1"/>
    <property type="match status" value="1"/>
</dbReference>
<dbReference type="SMART" id="SM00130">
    <property type="entry name" value="KR"/>
    <property type="match status" value="2"/>
</dbReference>
<feature type="non-terminal residue" evidence="5">
    <location>
        <position position="576"/>
    </location>
</feature>
<evidence type="ECO:0000256" key="3">
    <source>
        <dbReference type="SAM" id="MobiDB-lite"/>
    </source>
</evidence>
<feature type="domain" description="Kringle" evidence="4">
    <location>
        <begin position="493"/>
        <end position="576"/>
    </location>
</feature>
<name>A0ABD3QD57_9STRA</name>
<dbReference type="PANTHER" id="PTHR24261">
    <property type="entry name" value="PLASMINOGEN-RELATED"/>
    <property type="match status" value="1"/>
</dbReference>
<dbReference type="SUPFAM" id="SSF57440">
    <property type="entry name" value="Kringle-like"/>
    <property type="match status" value="2"/>
</dbReference>
<comment type="caution">
    <text evidence="5">The sequence shown here is derived from an EMBL/GenBank/DDBJ whole genome shotgun (WGS) entry which is preliminary data.</text>
</comment>
<evidence type="ECO:0000259" key="4">
    <source>
        <dbReference type="PROSITE" id="PS50070"/>
    </source>
</evidence>
<dbReference type="PROSITE" id="PS50070">
    <property type="entry name" value="KRINGLE_2"/>
    <property type="match status" value="2"/>
</dbReference>
<reference evidence="5 6" key="1">
    <citation type="submission" date="2024-10" db="EMBL/GenBank/DDBJ databases">
        <title>Updated reference genomes for cyclostephanoid diatoms.</title>
        <authorList>
            <person name="Roberts W.R."/>
            <person name="Alverson A.J."/>
        </authorList>
    </citation>
    <scope>NUCLEOTIDE SEQUENCE [LARGE SCALE GENOMIC DNA]</scope>
    <source>
        <strain evidence="5 6">AJA276-08</strain>
    </source>
</reference>
<feature type="compositionally biased region" description="Basic residues" evidence="3">
    <location>
        <begin position="164"/>
        <end position="182"/>
    </location>
</feature>
<dbReference type="InterPro" id="IPR000001">
    <property type="entry name" value="Kringle"/>
</dbReference>
<sequence>MYSALKDEIKYLRDDMMTVKGDVKSLLLIVGGADWGRERPGGPAERSRPPGVGATTAERVPPSSTGKSADGGDDDDDDKTGGEMEKSTKLTPSSMGGMLHRNSSSMSDPALLTSSLWSLGPQGSRADNSDVGGVGAATEFSAMQQDVEDIAAIDATVARDYQTKKKNRPKKKKNMIRRRRGQKQQDVSKASDKNENGGSAAAAGSGRMTIVVCALMGMFAFFTCAQGTMGRKDWNRWRGPHSRRGRAVRMVPATVDNEDAHPPPKDYTLGENNKKKSSGDAFLRELQADSPESTNPMIPTTGDLASDEVLIPTPLPTYLYTSYPSHSPAFVCNDDPENCGCPNLRQADYRGSINTTNTGKACVRWDDENLNNFLMRASAINVSQFPDAGLKDNFCRNPFFNFGRAWCFTGAIGGEYGYWVAEECDVPACDSPHTSGLFIPMSSSRPMLSTPPSLAPTLAPRPTKMPLSFRSLSPTLSSSPTNTCHAADNSICGCEIVYKSDYRGTISTTEDGTECERWDAEWILFSDQTKEEKGLYGNYCRDPFDLDDSNGPACYTSADNFNDDGLPKLSLCVIPT</sequence>
<dbReference type="Proteomes" id="UP001530315">
    <property type="component" value="Unassembled WGS sequence"/>
</dbReference>
<evidence type="ECO:0000313" key="6">
    <source>
        <dbReference type="Proteomes" id="UP001530315"/>
    </source>
</evidence>
<feature type="region of interest" description="Disordered" evidence="3">
    <location>
        <begin position="256"/>
        <end position="276"/>
    </location>
</feature>
<dbReference type="PANTHER" id="PTHR24261:SF7">
    <property type="entry name" value="KRINGLE DOMAIN-CONTAINING PROTEIN"/>
    <property type="match status" value="1"/>
</dbReference>
<protein>
    <recommendedName>
        <fullName evidence="4">Kringle domain-containing protein</fullName>
    </recommendedName>
</protein>
<feature type="region of interest" description="Disordered" evidence="3">
    <location>
        <begin position="161"/>
        <end position="203"/>
    </location>
</feature>
<dbReference type="InterPro" id="IPR013806">
    <property type="entry name" value="Kringle-like"/>
</dbReference>
<dbReference type="PRINTS" id="PR00018">
    <property type="entry name" value="KRINGLE"/>
</dbReference>
<dbReference type="InterPro" id="IPR050759">
    <property type="entry name" value="Serine_protease_kringle"/>
</dbReference>
<dbReference type="InterPro" id="IPR018056">
    <property type="entry name" value="Kringle_CS"/>
</dbReference>
<evidence type="ECO:0000256" key="1">
    <source>
        <dbReference type="ARBA" id="ARBA00022572"/>
    </source>
</evidence>
<keyword evidence="6" id="KW-1185">Reference proteome</keyword>